<dbReference type="PANTHER" id="PTHR46913">
    <property type="entry name" value="RING-H2 FINGER PROTEIN ATL16"/>
    <property type="match status" value="1"/>
</dbReference>
<keyword evidence="8 14" id="KW-0863">Zinc-finger</keyword>
<dbReference type="EMBL" id="CAUOFW020005704">
    <property type="protein sequence ID" value="CAK9171300.1"/>
    <property type="molecule type" value="Genomic_DNA"/>
</dbReference>
<comment type="pathway">
    <text evidence="3">Protein modification; protein ubiquitination.</text>
</comment>
<dbReference type="EMBL" id="CAUOFW020006192">
    <property type="protein sequence ID" value="CAK9173716.1"/>
    <property type="molecule type" value="Genomic_DNA"/>
</dbReference>
<proteinExistence type="inferred from homology"/>
<dbReference type="InterPro" id="IPR013083">
    <property type="entry name" value="Znf_RING/FYVE/PHD"/>
</dbReference>
<keyword evidence="10" id="KW-0862">Zinc</keyword>
<name>A0ABC8TPB5_9AQUA</name>
<dbReference type="Gene3D" id="3.30.40.10">
    <property type="entry name" value="Zinc/RING finger domain, C3HC4 (zinc finger)"/>
    <property type="match status" value="1"/>
</dbReference>
<evidence type="ECO:0000256" key="7">
    <source>
        <dbReference type="ARBA" id="ARBA00022723"/>
    </source>
</evidence>
<protein>
    <recommendedName>
        <fullName evidence="4">RING-type E3 ubiquitin transferase</fullName>
        <ecNumber evidence="4">2.3.2.27</ecNumber>
    </recommendedName>
</protein>
<dbReference type="PANTHER" id="PTHR46913:SF1">
    <property type="entry name" value="RING-H2 FINGER PROTEIN ATL16"/>
    <property type="match status" value="1"/>
</dbReference>
<dbReference type="SMART" id="SM00184">
    <property type="entry name" value="RING"/>
    <property type="match status" value="1"/>
</dbReference>
<evidence type="ECO:0000313" key="17">
    <source>
        <dbReference type="EMBL" id="CAK9171300.1"/>
    </source>
</evidence>
<evidence type="ECO:0000259" key="16">
    <source>
        <dbReference type="PROSITE" id="PS50089"/>
    </source>
</evidence>
<dbReference type="SUPFAM" id="SSF57850">
    <property type="entry name" value="RING/U-box"/>
    <property type="match status" value="1"/>
</dbReference>
<dbReference type="GO" id="GO:0008270">
    <property type="term" value="F:zinc ion binding"/>
    <property type="evidence" value="ECO:0007669"/>
    <property type="project" value="UniProtKB-KW"/>
</dbReference>
<feature type="transmembrane region" description="Helical" evidence="15">
    <location>
        <begin position="12"/>
        <end position="39"/>
    </location>
</feature>
<keyword evidence="6 15" id="KW-0812">Transmembrane</keyword>
<evidence type="ECO:0000256" key="8">
    <source>
        <dbReference type="ARBA" id="ARBA00022771"/>
    </source>
</evidence>
<keyword evidence="5" id="KW-0808">Transferase</keyword>
<keyword evidence="7" id="KW-0479">Metal-binding</keyword>
<dbReference type="GO" id="GO:0061630">
    <property type="term" value="F:ubiquitin protein ligase activity"/>
    <property type="evidence" value="ECO:0007669"/>
    <property type="project" value="UniProtKB-EC"/>
</dbReference>
<dbReference type="Proteomes" id="UP001642360">
    <property type="component" value="Unassembled WGS sequence"/>
</dbReference>
<keyword evidence="9" id="KW-0833">Ubl conjugation pathway</keyword>
<evidence type="ECO:0000256" key="12">
    <source>
        <dbReference type="ARBA" id="ARBA00023136"/>
    </source>
</evidence>
<dbReference type="EC" id="2.3.2.27" evidence="4"/>
<evidence type="ECO:0000256" key="14">
    <source>
        <dbReference type="PROSITE-ProRule" id="PRU00175"/>
    </source>
</evidence>
<evidence type="ECO:0000256" key="6">
    <source>
        <dbReference type="ARBA" id="ARBA00022692"/>
    </source>
</evidence>
<dbReference type="InterPro" id="IPR001841">
    <property type="entry name" value="Znf_RING"/>
</dbReference>
<keyword evidence="11 15" id="KW-1133">Transmembrane helix</keyword>
<keyword evidence="12 15" id="KW-0472">Membrane</keyword>
<evidence type="ECO:0000313" key="19">
    <source>
        <dbReference type="Proteomes" id="UP001642360"/>
    </source>
</evidence>
<dbReference type="CDD" id="cd16461">
    <property type="entry name" value="RING-H2_EL5-like"/>
    <property type="match status" value="1"/>
</dbReference>
<dbReference type="Pfam" id="PF13639">
    <property type="entry name" value="zf-RING_2"/>
    <property type="match status" value="1"/>
</dbReference>
<comment type="caution">
    <text evidence="17">The sequence shown here is derived from an EMBL/GenBank/DDBJ whole genome shotgun (WGS) entry which is preliminary data.</text>
</comment>
<evidence type="ECO:0000256" key="4">
    <source>
        <dbReference type="ARBA" id="ARBA00012483"/>
    </source>
</evidence>
<dbReference type="AlphaFoldDB" id="A0ABC8TPB5"/>
<evidence type="ECO:0000256" key="2">
    <source>
        <dbReference type="ARBA" id="ARBA00004167"/>
    </source>
</evidence>
<evidence type="ECO:0000256" key="11">
    <source>
        <dbReference type="ARBA" id="ARBA00022989"/>
    </source>
</evidence>
<comment type="similarity">
    <text evidence="13">Belongs to the RING-type zinc finger family. ATL subfamily.</text>
</comment>
<organism evidence="17 19">
    <name type="scientific">Ilex paraguariensis</name>
    <name type="common">yerba mate</name>
    <dbReference type="NCBI Taxonomy" id="185542"/>
    <lineage>
        <taxon>Eukaryota</taxon>
        <taxon>Viridiplantae</taxon>
        <taxon>Streptophyta</taxon>
        <taxon>Embryophyta</taxon>
        <taxon>Tracheophyta</taxon>
        <taxon>Spermatophyta</taxon>
        <taxon>Magnoliopsida</taxon>
        <taxon>eudicotyledons</taxon>
        <taxon>Gunneridae</taxon>
        <taxon>Pentapetalae</taxon>
        <taxon>asterids</taxon>
        <taxon>campanulids</taxon>
        <taxon>Aquifoliales</taxon>
        <taxon>Aquifoliaceae</taxon>
        <taxon>Ilex</taxon>
    </lineage>
</organism>
<sequence>MEYQRDFIAKLSYSAAMAVSNTSIIIVFSMIFFAGHLFFKHHHHGHHLPALIHHRNKCQTLYCSICLHDVAGGESYRKLPKCHHCFHVDCIDAWFQSNSTCPLCRSQIPHLPQQKQGSFSSYLPSLSLNFLRRMGLDYAVLEILAEDSGRNLTVF</sequence>
<gene>
    <name evidence="17" type="ORF">ILEXP_LOCUS40854</name>
    <name evidence="18" type="ORF">ILEXP_LOCUS43447</name>
</gene>
<comment type="catalytic activity">
    <reaction evidence="1">
        <text>S-ubiquitinyl-[E2 ubiquitin-conjugating enzyme]-L-cysteine + [acceptor protein]-L-lysine = [E2 ubiquitin-conjugating enzyme]-L-cysteine + N(6)-ubiquitinyl-[acceptor protein]-L-lysine.</text>
        <dbReference type="EC" id="2.3.2.27"/>
    </reaction>
</comment>
<evidence type="ECO:0000256" key="9">
    <source>
        <dbReference type="ARBA" id="ARBA00022786"/>
    </source>
</evidence>
<evidence type="ECO:0000313" key="18">
    <source>
        <dbReference type="EMBL" id="CAK9173716.1"/>
    </source>
</evidence>
<evidence type="ECO:0000256" key="1">
    <source>
        <dbReference type="ARBA" id="ARBA00000900"/>
    </source>
</evidence>
<feature type="domain" description="RING-type" evidence="16">
    <location>
        <begin position="63"/>
        <end position="105"/>
    </location>
</feature>
<dbReference type="InterPro" id="IPR044600">
    <property type="entry name" value="ATL1/ATL16-like"/>
</dbReference>
<dbReference type="PROSITE" id="PS50089">
    <property type="entry name" value="ZF_RING_2"/>
    <property type="match status" value="1"/>
</dbReference>
<dbReference type="GO" id="GO:0016020">
    <property type="term" value="C:membrane"/>
    <property type="evidence" value="ECO:0007669"/>
    <property type="project" value="UniProtKB-SubCell"/>
</dbReference>
<evidence type="ECO:0000256" key="15">
    <source>
        <dbReference type="SAM" id="Phobius"/>
    </source>
</evidence>
<comment type="subcellular location">
    <subcellularLocation>
        <location evidence="2">Membrane</location>
        <topology evidence="2">Single-pass membrane protein</topology>
    </subcellularLocation>
</comment>
<evidence type="ECO:0000256" key="10">
    <source>
        <dbReference type="ARBA" id="ARBA00022833"/>
    </source>
</evidence>
<keyword evidence="19" id="KW-1185">Reference proteome</keyword>
<evidence type="ECO:0000256" key="13">
    <source>
        <dbReference type="ARBA" id="ARBA00024209"/>
    </source>
</evidence>
<evidence type="ECO:0000256" key="3">
    <source>
        <dbReference type="ARBA" id="ARBA00004906"/>
    </source>
</evidence>
<accession>A0ABC8TPB5</accession>
<reference evidence="17 19" key="1">
    <citation type="submission" date="2024-02" db="EMBL/GenBank/DDBJ databases">
        <authorList>
            <person name="Vignale AGUSTIN F."/>
            <person name="Sosa J E."/>
            <person name="Modenutti C."/>
        </authorList>
    </citation>
    <scope>NUCLEOTIDE SEQUENCE [LARGE SCALE GENOMIC DNA]</scope>
</reference>
<evidence type="ECO:0000256" key="5">
    <source>
        <dbReference type="ARBA" id="ARBA00022679"/>
    </source>
</evidence>